<comment type="caution">
    <text evidence="2">The sequence shown here is derived from an EMBL/GenBank/DDBJ whole genome shotgun (WGS) entry which is preliminary data.</text>
</comment>
<feature type="domain" description="SnoaL-like" evidence="1">
    <location>
        <begin position="148"/>
        <end position="243"/>
    </location>
</feature>
<reference evidence="2 3" key="1">
    <citation type="submission" date="2024-06" db="EMBL/GenBank/DDBJ databases">
        <title>The Natural Products Discovery Center: Release of the First 8490 Sequenced Strains for Exploring Actinobacteria Biosynthetic Diversity.</title>
        <authorList>
            <person name="Kalkreuter E."/>
            <person name="Kautsar S.A."/>
            <person name="Yang D."/>
            <person name="Bader C.D."/>
            <person name="Teijaro C.N."/>
            <person name="Fluegel L."/>
            <person name="Davis C.M."/>
            <person name="Simpson J.R."/>
            <person name="Lauterbach L."/>
            <person name="Steele A.D."/>
            <person name="Gui C."/>
            <person name="Meng S."/>
            <person name="Li G."/>
            <person name="Viehrig K."/>
            <person name="Ye F."/>
            <person name="Su P."/>
            <person name="Kiefer A.F."/>
            <person name="Nichols A."/>
            <person name="Cepeda A.J."/>
            <person name="Yan W."/>
            <person name="Fan B."/>
            <person name="Jiang Y."/>
            <person name="Adhikari A."/>
            <person name="Zheng C.-J."/>
            <person name="Schuster L."/>
            <person name="Cowan T.M."/>
            <person name="Smanski M.J."/>
            <person name="Chevrette M.G."/>
            <person name="De Carvalho L.P.S."/>
            <person name="Shen B."/>
        </authorList>
    </citation>
    <scope>NUCLEOTIDE SEQUENCE [LARGE SCALE GENOMIC DNA]</scope>
    <source>
        <strain evidence="2 3">NPDC005137</strain>
    </source>
</reference>
<organism evidence="2 3">
    <name type="scientific">Streptomyces sp. 900116325</name>
    <dbReference type="NCBI Taxonomy" id="3154295"/>
    <lineage>
        <taxon>Bacteria</taxon>
        <taxon>Bacillati</taxon>
        <taxon>Actinomycetota</taxon>
        <taxon>Actinomycetes</taxon>
        <taxon>Kitasatosporales</taxon>
        <taxon>Streptomycetaceae</taxon>
        <taxon>Streptomyces</taxon>
    </lineage>
</organism>
<evidence type="ECO:0000259" key="1">
    <source>
        <dbReference type="Pfam" id="PF12680"/>
    </source>
</evidence>
<dbReference type="RefSeq" id="WP_356499206.1">
    <property type="nucleotide sequence ID" value="NZ_JBEXEF010000123.1"/>
</dbReference>
<dbReference type="PANTHER" id="PTHR30173:SF43">
    <property type="entry name" value="ECF RNA POLYMERASE SIGMA FACTOR SIGI-RELATED"/>
    <property type="match status" value="1"/>
</dbReference>
<dbReference type="InterPro" id="IPR052704">
    <property type="entry name" value="ECF_Sigma-70_Domain"/>
</dbReference>
<evidence type="ECO:0000313" key="3">
    <source>
        <dbReference type="Proteomes" id="UP001550044"/>
    </source>
</evidence>
<keyword evidence="3" id="KW-1185">Reference proteome</keyword>
<dbReference type="Proteomes" id="UP001550044">
    <property type="component" value="Unassembled WGS sequence"/>
</dbReference>
<evidence type="ECO:0000313" key="2">
    <source>
        <dbReference type="EMBL" id="MET8437545.1"/>
    </source>
</evidence>
<dbReference type="PANTHER" id="PTHR30173">
    <property type="entry name" value="SIGMA 19 FACTOR"/>
    <property type="match status" value="1"/>
</dbReference>
<dbReference type="InterPro" id="IPR032710">
    <property type="entry name" value="NTF2-like_dom_sf"/>
</dbReference>
<sequence length="260" mass="28166">MDENHEEAPSIAEVSEVPRVGLTHVAAHICLNMLGFARHRRKLYVGEWLPEPVPDGTTTVSSTPVRSLDRITLEESGRTALTVVPASLTPAARGAFVLRDMVALSFGGIAAIVGRTSQMCGRLAFAACRRVRDRHRRETASDVHTRIVTAFWAACDTGDLAALVSLLDPDATTLSDGGGKVRAALKPIHGADRTARFMLAALLQYPKLRATLQSVNGKAGLVLCHDTTVSGVVSFHVQDEKITDVWLVLNPDKLRSWNRS</sequence>
<dbReference type="Gene3D" id="3.10.450.50">
    <property type="match status" value="1"/>
</dbReference>
<dbReference type="InterPro" id="IPR037401">
    <property type="entry name" value="SnoaL-like"/>
</dbReference>
<protein>
    <submittedName>
        <fullName evidence="2">Nuclear transport factor 2 family protein</fullName>
    </submittedName>
</protein>
<dbReference type="SUPFAM" id="SSF54427">
    <property type="entry name" value="NTF2-like"/>
    <property type="match status" value="1"/>
</dbReference>
<dbReference type="Pfam" id="PF12680">
    <property type="entry name" value="SnoaL_2"/>
    <property type="match status" value="1"/>
</dbReference>
<name>A0ABV2UI60_9ACTN</name>
<gene>
    <name evidence="2" type="ORF">ABZV61_33275</name>
</gene>
<proteinExistence type="predicted"/>
<dbReference type="EMBL" id="JBEXIP010000040">
    <property type="protein sequence ID" value="MET8437545.1"/>
    <property type="molecule type" value="Genomic_DNA"/>
</dbReference>
<accession>A0ABV2UI60</accession>